<keyword evidence="6 11" id="KW-0694">RNA-binding</keyword>
<comment type="caution">
    <text evidence="11">Lacks conserved residue(s) required for the propagation of feature annotation.</text>
</comment>
<dbReference type="AlphaFoldDB" id="A0A2P2I6T1"/>
<dbReference type="GO" id="GO:0003723">
    <property type="term" value="F:RNA binding"/>
    <property type="evidence" value="ECO:0007669"/>
    <property type="project" value="UniProtKB-UniRule"/>
</dbReference>
<sequence>MEVLVKKAPALRCLTNIHRTQINILRNSSFNKQKPVTNMDRALQYFDVSYQAVYGREWPSMRIALLCQNKYVAILNNYCANFEQNKQRFENLGCFDLGAKYRINCLKMQSKLKLLQPPVEAAEDNTEDAGDSDDQQEEECRIPVRQMNDDELAELANMPAPRRYPSHFRELADTHGGSPQLLTSSEPSYDRVLLPQLHISPELQAHGIQDFLPSDNIKGIEEDDEFTEDTDVFDKLRMSSTPGDSVSFVDEVEFLHWPEMLTVMGFPRADISTFHKPLKDNGLFDHFALDGASILPVLLLGVKEGDSVLDMCAGPGGKTFALLQTCLTGVMQSNDVNLNRVKRIENIIQQYYEPQCKVLKSHRITVSDGCNVTGNRFDRVLVDVPCLTDRHCLQEHEGNIFQKSRQKERVSIPEKQADLLVSAIKHVKVGGSVVYSTCTLTPIQNDGVVHLALNTLWDHTDIECQVVNLSGVLDPLRFAYKFSIGKYGTLVLPWLPNNYGPMYFAKLVRTK</sequence>
<feature type="active site" description="Nucleophile" evidence="11">
    <location>
        <position position="438"/>
    </location>
</feature>
<feature type="domain" description="SAM-dependent MTase RsmB/NOP-type" evidence="13">
    <location>
        <begin position="208"/>
        <end position="510"/>
    </location>
</feature>
<dbReference type="EMBL" id="IACT01004476">
    <property type="protein sequence ID" value="LAC23668.1"/>
    <property type="molecule type" value="mRNA"/>
</dbReference>
<comment type="similarity">
    <text evidence="11">Belongs to the class I-like SAM-binding methyltransferase superfamily. RsmB/NOP family.</text>
</comment>
<proteinExistence type="evidence at transcript level"/>
<evidence type="ECO:0000256" key="4">
    <source>
        <dbReference type="ARBA" id="ARBA00022679"/>
    </source>
</evidence>
<feature type="binding site" evidence="11">
    <location>
        <position position="335"/>
    </location>
    <ligand>
        <name>S-adenosyl-L-methionine</name>
        <dbReference type="ChEBI" id="CHEBI:59789"/>
    </ligand>
</feature>
<dbReference type="InterPro" id="IPR023267">
    <property type="entry name" value="RCMT"/>
</dbReference>
<feature type="binding site" evidence="11">
    <location>
        <position position="383"/>
    </location>
    <ligand>
        <name>S-adenosyl-L-methionine</name>
        <dbReference type="ChEBI" id="CHEBI:59789"/>
    </ligand>
</feature>
<feature type="compositionally biased region" description="Acidic residues" evidence="12">
    <location>
        <begin position="121"/>
        <end position="137"/>
    </location>
</feature>
<evidence type="ECO:0000256" key="3">
    <source>
        <dbReference type="ARBA" id="ARBA00022603"/>
    </source>
</evidence>
<accession>A0A2P2I6T1</accession>
<feature type="binding site" evidence="11">
    <location>
        <begin position="312"/>
        <end position="318"/>
    </location>
    <ligand>
        <name>S-adenosyl-L-methionine</name>
        <dbReference type="ChEBI" id="CHEBI:59789"/>
    </ligand>
</feature>
<evidence type="ECO:0000256" key="7">
    <source>
        <dbReference type="ARBA" id="ARBA00022946"/>
    </source>
</evidence>
<reference evidence="15" key="1">
    <citation type="submission" date="2017-11" db="EMBL/GenBank/DDBJ databases">
        <title>The sensing device of the deep-sea amphipod.</title>
        <authorList>
            <person name="Kobayashi H."/>
            <person name="Nagahama T."/>
            <person name="Arai W."/>
            <person name="Sasagawa Y."/>
            <person name="Umeda M."/>
            <person name="Hayashi T."/>
            <person name="Nikaido I."/>
            <person name="Watanabe H."/>
            <person name="Oguri K."/>
            <person name="Kitazato H."/>
            <person name="Fujioka K."/>
            <person name="Kido Y."/>
            <person name="Takami H."/>
        </authorList>
    </citation>
    <scope>NUCLEOTIDE SEQUENCE</scope>
    <source>
        <tissue evidence="15">Whole body</tissue>
    </source>
</reference>
<evidence type="ECO:0000256" key="9">
    <source>
        <dbReference type="ARBA" id="ARBA00042050"/>
    </source>
</evidence>
<evidence type="ECO:0000259" key="13">
    <source>
        <dbReference type="PROSITE" id="PS51686"/>
    </source>
</evidence>
<dbReference type="Gene3D" id="3.40.50.150">
    <property type="entry name" value="Vaccinia Virus protein VP39"/>
    <property type="match status" value="1"/>
</dbReference>
<evidence type="ECO:0000256" key="11">
    <source>
        <dbReference type="PROSITE-ProRule" id="PRU01023"/>
    </source>
</evidence>
<name>A0A2P2I6T1_9CRUS</name>
<keyword evidence="4 11" id="KW-0808">Transferase</keyword>
<evidence type="ECO:0000256" key="5">
    <source>
        <dbReference type="ARBA" id="ARBA00022691"/>
    </source>
</evidence>
<dbReference type="GO" id="GO:0008173">
    <property type="term" value="F:RNA methyltransferase activity"/>
    <property type="evidence" value="ECO:0007669"/>
    <property type="project" value="InterPro"/>
</dbReference>
<comment type="catalytic activity">
    <reaction evidence="10">
        <text>a cytidine in rRNA + S-adenosyl-L-methionine = a 5-methylcytidine in rRNA + S-adenosyl-L-homocysteine + H(+)</text>
        <dbReference type="Rhea" id="RHEA:61484"/>
        <dbReference type="Rhea" id="RHEA-COMP:15836"/>
        <dbReference type="Rhea" id="RHEA-COMP:15837"/>
        <dbReference type="ChEBI" id="CHEBI:15378"/>
        <dbReference type="ChEBI" id="CHEBI:57856"/>
        <dbReference type="ChEBI" id="CHEBI:59789"/>
        <dbReference type="ChEBI" id="CHEBI:74483"/>
        <dbReference type="ChEBI" id="CHEBI:82748"/>
    </reaction>
</comment>
<dbReference type="PRINTS" id="PR02008">
    <property type="entry name" value="RCMTFAMILY"/>
</dbReference>
<evidence type="ECO:0000256" key="6">
    <source>
        <dbReference type="ARBA" id="ARBA00022884"/>
    </source>
</evidence>
<evidence type="ECO:0000256" key="12">
    <source>
        <dbReference type="SAM" id="MobiDB-lite"/>
    </source>
</evidence>
<organism evidence="14">
    <name type="scientific">Hirondellea gigas</name>
    <dbReference type="NCBI Taxonomy" id="1518452"/>
    <lineage>
        <taxon>Eukaryota</taxon>
        <taxon>Metazoa</taxon>
        <taxon>Ecdysozoa</taxon>
        <taxon>Arthropoda</taxon>
        <taxon>Crustacea</taxon>
        <taxon>Multicrustacea</taxon>
        <taxon>Malacostraca</taxon>
        <taxon>Eumalacostraca</taxon>
        <taxon>Peracarida</taxon>
        <taxon>Amphipoda</taxon>
        <taxon>Amphilochidea</taxon>
        <taxon>Lysianassida</taxon>
        <taxon>Lysianassidira</taxon>
        <taxon>Lysianassoidea</taxon>
        <taxon>Lysianassidae</taxon>
        <taxon>Hirondellea</taxon>
    </lineage>
</organism>
<evidence type="ECO:0000313" key="15">
    <source>
        <dbReference type="EMBL" id="LAC23668.1"/>
    </source>
</evidence>
<reference evidence="14" key="2">
    <citation type="journal article" date="2018" name="Biosci. Biotechnol. Biochem.">
        <title>Polysaccharide hydrolase of the hadal zone amphipods Hirondellea gigas.</title>
        <authorList>
            <person name="Kobayashi H."/>
            <person name="Nagahama T."/>
            <person name="Arai W."/>
            <person name="Sasagawa Y."/>
            <person name="Umeda M."/>
            <person name="Hayashi T."/>
            <person name="Nikaido I."/>
            <person name="Watanabe H."/>
            <person name="Oguri K."/>
            <person name="Kitazato H."/>
            <person name="Fujioka K."/>
            <person name="Kido Y."/>
            <person name="Takami H."/>
        </authorList>
    </citation>
    <scope>NUCLEOTIDE SEQUENCE</scope>
    <source>
        <tissue evidence="14">Whole body</tissue>
    </source>
</reference>
<keyword evidence="5 11" id="KW-0949">S-adenosyl-L-methionine</keyword>
<dbReference type="EMBL" id="IACF01004127">
    <property type="protein sequence ID" value="LAB69721.1"/>
    <property type="molecule type" value="mRNA"/>
</dbReference>
<evidence type="ECO:0000256" key="10">
    <source>
        <dbReference type="ARBA" id="ARBA00049302"/>
    </source>
</evidence>
<evidence type="ECO:0000256" key="2">
    <source>
        <dbReference type="ARBA" id="ARBA00022552"/>
    </source>
</evidence>
<keyword evidence="8" id="KW-0496">Mitochondrion</keyword>
<keyword evidence="2" id="KW-0698">rRNA processing</keyword>
<dbReference type="FunFam" id="3.40.50.150:FF:000055">
    <property type="entry name" value="5-methylcytosine rRNA methyltransferase NSUN4"/>
    <property type="match status" value="1"/>
</dbReference>
<keyword evidence="7" id="KW-0809">Transit peptide</keyword>
<dbReference type="Pfam" id="PF01189">
    <property type="entry name" value="Methyltr_RsmB-F"/>
    <property type="match status" value="1"/>
</dbReference>
<dbReference type="SUPFAM" id="SSF53335">
    <property type="entry name" value="S-adenosyl-L-methionine-dependent methyltransferases"/>
    <property type="match status" value="1"/>
</dbReference>
<dbReference type="InterPro" id="IPR049560">
    <property type="entry name" value="MeTrfase_RsmB-F_NOP2_cat"/>
</dbReference>
<dbReference type="GO" id="GO:0005762">
    <property type="term" value="C:mitochondrial large ribosomal subunit"/>
    <property type="evidence" value="ECO:0007669"/>
    <property type="project" value="TreeGrafter"/>
</dbReference>
<dbReference type="PANTHER" id="PTHR22808">
    <property type="entry name" value="NCL1 YEAST -RELATED NOL1/NOP2/FMU SUN DOMAIN-CONTAINING"/>
    <property type="match status" value="1"/>
</dbReference>
<keyword evidence="3 11" id="KW-0489">Methyltransferase</keyword>
<dbReference type="PROSITE" id="PS51686">
    <property type="entry name" value="SAM_MT_RSMB_NOP"/>
    <property type="match status" value="1"/>
</dbReference>
<dbReference type="GO" id="GO:0031167">
    <property type="term" value="P:rRNA methylation"/>
    <property type="evidence" value="ECO:0007669"/>
    <property type="project" value="TreeGrafter"/>
</dbReference>
<protein>
    <recommendedName>
        <fullName evidence="9">NOL1/NOP2/Sun domain family member 4</fullName>
    </recommendedName>
</protein>
<dbReference type="Gene3D" id="6.20.240.40">
    <property type="match status" value="1"/>
</dbReference>
<feature type="region of interest" description="Disordered" evidence="12">
    <location>
        <begin position="119"/>
        <end position="138"/>
    </location>
</feature>
<evidence type="ECO:0000313" key="14">
    <source>
        <dbReference type="EMBL" id="LAB69721.1"/>
    </source>
</evidence>
<dbReference type="InterPro" id="IPR001678">
    <property type="entry name" value="MeTrfase_RsmB-F_NOP2_dom"/>
</dbReference>
<comment type="subcellular location">
    <subcellularLocation>
        <location evidence="1">Mitochondrion</location>
    </subcellularLocation>
</comment>
<dbReference type="PANTHER" id="PTHR22808:SF3">
    <property type="entry name" value="5-METHYLCYTOSINE RRNA METHYLTRANSFERASE NSUN4"/>
    <property type="match status" value="1"/>
</dbReference>
<evidence type="ECO:0000256" key="8">
    <source>
        <dbReference type="ARBA" id="ARBA00023128"/>
    </source>
</evidence>
<evidence type="ECO:0000256" key="1">
    <source>
        <dbReference type="ARBA" id="ARBA00004173"/>
    </source>
</evidence>
<dbReference type="InterPro" id="IPR029063">
    <property type="entry name" value="SAM-dependent_MTases_sf"/>
</dbReference>